<dbReference type="STRING" id="210143.A0A1R3IFC3"/>
<dbReference type="PANTHER" id="PTHR21198">
    <property type="entry name" value="GLUTAMATE RACEMASE"/>
    <property type="match status" value="1"/>
</dbReference>
<name>A0A1R3IFC3_COCAP</name>
<dbReference type="EMBL" id="AWWV01010199">
    <property type="protein sequence ID" value="OMO81270.1"/>
    <property type="molecule type" value="Genomic_DNA"/>
</dbReference>
<comment type="caution">
    <text evidence="1">The sequence shown here is derived from an EMBL/GenBank/DDBJ whole genome shotgun (WGS) entry which is preliminary data.</text>
</comment>
<gene>
    <name evidence="1" type="ORF">CCACVL1_12498</name>
</gene>
<dbReference type="OrthoDB" id="187836at2759"/>
<protein>
    <submittedName>
        <fullName evidence="1">Uncharacterized protein</fullName>
    </submittedName>
</protein>
<sequence length="71" mass="7952">MEKKAFRLSSAVILPWMRALLSLKLHFNHLELKEAKLKPLDAGSSVRIGVLAACETIASGFYQEKLQNQVI</sequence>
<dbReference type="Proteomes" id="UP000188268">
    <property type="component" value="Unassembled WGS sequence"/>
</dbReference>
<organism evidence="1 2">
    <name type="scientific">Corchorus capsularis</name>
    <name type="common">Jute</name>
    <dbReference type="NCBI Taxonomy" id="210143"/>
    <lineage>
        <taxon>Eukaryota</taxon>
        <taxon>Viridiplantae</taxon>
        <taxon>Streptophyta</taxon>
        <taxon>Embryophyta</taxon>
        <taxon>Tracheophyta</taxon>
        <taxon>Spermatophyta</taxon>
        <taxon>Magnoliopsida</taxon>
        <taxon>eudicotyledons</taxon>
        <taxon>Gunneridae</taxon>
        <taxon>Pentapetalae</taxon>
        <taxon>rosids</taxon>
        <taxon>malvids</taxon>
        <taxon>Malvales</taxon>
        <taxon>Malvaceae</taxon>
        <taxon>Grewioideae</taxon>
        <taxon>Apeibeae</taxon>
        <taxon>Corchorus</taxon>
    </lineage>
</organism>
<accession>A0A1R3IFC3</accession>
<evidence type="ECO:0000313" key="2">
    <source>
        <dbReference type="Proteomes" id="UP000188268"/>
    </source>
</evidence>
<reference evidence="1 2" key="1">
    <citation type="submission" date="2013-09" db="EMBL/GenBank/DDBJ databases">
        <title>Corchorus capsularis genome sequencing.</title>
        <authorList>
            <person name="Alam M."/>
            <person name="Haque M.S."/>
            <person name="Islam M.S."/>
            <person name="Emdad E.M."/>
            <person name="Islam M.M."/>
            <person name="Ahmed B."/>
            <person name="Halim A."/>
            <person name="Hossen Q.M.M."/>
            <person name="Hossain M.Z."/>
            <person name="Ahmed R."/>
            <person name="Khan M.M."/>
            <person name="Islam R."/>
            <person name="Rashid M.M."/>
            <person name="Khan S.A."/>
            <person name="Rahman M.S."/>
            <person name="Alam M."/>
        </authorList>
    </citation>
    <scope>NUCLEOTIDE SEQUENCE [LARGE SCALE GENOMIC DNA]</scope>
    <source>
        <strain evidence="2">cv. CVL-1</strain>
        <tissue evidence="1">Whole seedling</tissue>
    </source>
</reference>
<dbReference type="AlphaFoldDB" id="A0A1R3IFC3"/>
<evidence type="ECO:0000313" key="1">
    <source>
        <dbReference type="EMBL" id="OMO81270.1"/>
    </source>
</evidence>
<proteinExistence type="predicted"/>
<dbReference type="Gramene" id="OMO81270">
    <property type="protein sequence ID" value="OMO81270"/>
    <property type="gene ID" value="CCACVL1_12498"/>
</dbReference>
<keyword evidence="2" id="KW-1185">Reference proteome</keyword>
<dbReference type="PANTHER" id="PTHR21198:SF9">
    <property type="entry name" value="ASPARTATE RACEMASE"/>
    <property type="match status" value="1"/>
</dbReference>